<dbReference type="AlphaFoldDB" id="Q11KS4"/>
<evidence type="ECO:0000259" key="9">
    <source>
        <dbReference type="PROSITE" id="PS50122"/>
    </source>
</evidence>
<dbReference type="InterPro" id="IPR011006">
    <property type="entry name" value="CheY-like_superfamily"/>
</dbReference>
<accession>Q11KS4</accession>
<dbReference type="STRING" id="266779.Meso_0601"/>
<dbReference type="PROSITE" id="PS50110">
    <property type="entry name" value="RESPONSE_REGULATORY"/>
    <property type="match status" value="1"/>
</dbReference>
<dbReference type="EC" id="3.1.1.61" evidence="4"/>
<dbReference type="Pfam" id="PF01339">
    <property type="entry name" value="CheB_methylest"/>
    <property type="match status" value="1"/>
</dbReference>
<dbReference type="Pfam" id="PF00072">
    <property type="entry name" value="Response_reg"/>
    <property type="match status" value="1"/>
</dbReference>
<dbReference type="CDD" id="cd16432">
    <property type="entry name" value="CheB_Rec"/>
    <property type="match status" value="1"/>
</dbReference>
<evidence type="ECO:0000256" key="4">
    <source>
        <dbReference type="ARBA" id="ARBA00039140"/>
    </source>
</evidence>
<dbReference type="PANTHER" id="PTHR42872">
    <property type="entry name" value="PROTEIN-GLUTAMATE METHYLESTERASE/PROTEIN-GLUTAMINE GLUTAMINASE"/>
    <property type="match status" value="1"/>
</dbReference>
<dbReference type="SMART" id="SM00448">
    <property type="entry name" value="REC"/>
    <property type="match status" value="1"/>
</dbReference>
<evidence type="ECO:0000313" key="10">
    <source>
        <dbReference type="EMBL" id="ABG62001.1"/>
    </source>
</evidence>
<dbReference type="PROSITE" id="PS50122">
    <property type="entry name" value="CHEB"/>
    <property type="match status" value="1"/>
</dbReference>
<name>Q11KS4_CHESB</name>
<comment type="caution">
    <text evidence="7">Lacks conserved residue(s) required for the propagation of feature annotation.</text>
</comment>
<dbReference type="InterPro" id="IPR008248">
    <property type="entry name" value="CheB-like"/>
</dbReference>
<dbReference type="HOGENOM" id="CLU_000445_51_0_5"/>
<keyword evidence="1" id="KW-0963">Cytoplasm</keyword>
<feature type="domain" description="CheB-type methylesterase" evidence="9">
    <location>
        <begin position="152"/>
        <end position="342"/>
    </location>
</feature>
<evidence type="ECO:0000256" key="6">
    <source>
        <dbReference type="PROSITE-ProRule" id="PRU00050"/>
    </source>
</evidence>
<evidence type="ECO:0000256" key="5">
    <source>
        <dbReference type="ARBA" id="ARBA00048267"/>
    </source>
</evidence>
<dbReference type="PANTHER" id="PTHR42872:SF6">
    <property type="entry name" value="PROTEIN-GLUTAMATE METHYLESTERASE_PROTEIN-GLUTAMINE GLUTAMINASE"/>
    <property type="match status" value="1"/>
</dbReference>
<keyword evidence="2 6" id="KW-0145">Chemotaxis</keyword>
<dbReference type="GO" id="GO:0008984">
    <property type="term" value="F:protein-glutamate methylesterase activity"/>
    <property type="evidence" value="ECO:0007669"/>
    <property type="project" value="UniProtKB-EC"/>
</dbReference>
<comment type="catalytic activity">
    <reaction evidence="5">
        <text>[protein]-L-glutamate 5-O-methyl ester + H2O = L-glutamyl-[protein] + methanol + H(+)</text>
        <dbReference type="Rhea" id="RHEA:23236"/>
        <dbReference type="Rhea" id="RHEA-COMP:10208"/>
        <dbReference type="Rhea" id="RHEA-COMP:10311"/>
        <dbReference type="ChEBI" id="CHEBI:15377"/>
        <dbReference type="ChEBI" id="CHEBI:15378"/>
        <dbReference type="ChEBI" id="CHEBI:17790"/>
        <dbReference type="ChEBI" id="CHEBI:29973"/>
        <dbReference type="ChEBI" id="CHEBI:82795"/>
        <dbReference type="EC" id="3.1.1.61"/>
    </reaction>
</comment>
<dbReference type="PIRSF" id="PIRSF000876">
    <property type="entry name" value="RR_chemtxs_CheB"/>
    <property type="match status" value="1"/>
</dbReference>
<dbReference type="InterPro" id="IPR000673">
    <property type="entry name" value="Sig_transdc_resp-reg_Me-estase"/>
</dbReference>
<feature type="domain" description="Response regulatory" evidence="8">
    <location>
        <begin position="3"/>
        <end position="120"/>
    </location>
</feature>
<evidence type="ECO:0000256" key="3">
    <source>
        <dbReference type="ARBA" id="ARBA00022801"/>
    </source>
</evidence>
<sequence>MLRILLVSDNGELISLIKRALAGGELELVGVAQSQADAVEGAKRRKPDLIIVEPRMGLLDGISVVREIMVEAPAPIVIVAGKGDPDLGIGGADALASGALAIIPAPLESGGKLEENSTRKFLSSLTAMSQVKVVRRWRGRSERQGPHPKIVLQPSVRVVGIAASTGGPAAIKTILKSLPPEFPAPILVVQHISDGYINGVASSLDKALPLRVKVAENGDPLSPATVYFAPDRHQIGLRGKTRIAVADDPPVDGFRPSGTYLFESMAQAFGSQALAVVLTGMGRDGTEGLRSIRAANGLVIAQDAESSVVFGMPKAAIDSGLVDLVLPLEQIAGEIARLAGASKS</sequence>
<dbReference type="InterPro" id="IPR001789">
    <property type="entry name" value="Sig_transdc_resp-reg_receiver"/>
</dbReference>
<dbReference type="GO" id="GO:0006935">
    <property type="term" value="P:chemotaxis"/>
    <property type="evidence" value="ECO:0007669"/>
    <property type="project" value="UniProtKB-UniRule"/>
</dbReference>
<proteinExistence type="predicted"/>
<dbReference type="InterPro" id="IPR035909">
    <property type="entry name" value="CheB_C"/>
</dbReference>
<evidence type="ECO:0000259" key="8">
    <source>
        <dbReference type="PROSITE" id="PS50110"/>
    </source>
</evidence>
<feature type="active site" evidence="6">
    <location>
        <position position="191"/>
    </location>
</feature>
<dbReference type="GO" id="GO:0005737">
    <property type="term" value="C:cytoplasm"/>
    <property type="evidence" value="ECO:0007669"/>
    <property type="project" value="InterPro"/>
</dbReference>
<reference evidence="10" key="1">
    <citation type="submission" date="2006-06" db="EMBL/GenBank/DDBJ databases">
        <title>Complete sequence of chromosome of Chelativorans sp. BNC1.</title>
        <authorList>
            <consortium name="US DOE Joint Genome Institute"/>
            <person name="Copeland A."/>
            <person name="Lucas S."/>
            <person name="Lapidus A."/>
            <person name="Barry K."/>
            <person name="Detter J.C."/>
            <person name="Glavina del Rio T."/>
            <person name="Hammon N."/>
            <person name="Israni S."/>
            <person name="Dalin E."/>
            <person name="Tice H."/>
            <person name="Pitluck S."/>
            <person name="Chertkov O."/>
            <person name="Brettin T."/>
            <person name="Bruce D."/>
            <person name="Han C."/>
            <person name="Tapia R."/>
            <person name="Gilna P."/>
            <person name="Schmutz J."/>
            <person name="Larimer F."/>
            <person name="Land M."/>
            <person name="Hauser L."/>
            <person name="Kyrpides N."/>
            <person name="Mikhailova N."/>
            <person name="Richardson P."/>
        </authorList>
    </citation>
    <scope>NUCLEOTIDE SEQUENCE</scope>
    <source>
        <strain evidence="10">BNC1</strain>
    </source>
</reference>
<evidence type="ECO:0000256" key="1">
    <source>
        <dbReference type="ARBA" id="ARBA00022490"/>
    </source>
</evidence>
<dbReference type="EMBL" id="CP000390">
    <property type="protein sequence ID" value="ABG62001.1"/>
    <property type="molecule type" value="Genomic_DNA"/>
</dbReference>
<evidence type="ECO:0000256" key="2">
    <source>
        <dbReference type="ARBA" id="ARBA00022500"/>
    </source>
</evidence>
<dbReference type="SUPFAM" id="SSF52172">
    <property type="entry name" value="CheY-like"/>
    <property type="match status" value="1"/>
</dbReference>
<dbReference type="SUPFAM" id="SSF52738">
    <property type="entry name" value="Methylesterase CheB, C-terminal domain"/>
    <property type="match status" value="1"/>
</dbReference>
<protein>
    <recommendedName>
        <fullName evidence="4">protein-glutamate methylesterase</fullName>
        <ecNumber evidence="4">3.1.1.61</ecNumber>
    </recommendedName>
</protein>
<dbReference type="Gene3D" id="3.40.50.2300">
    <property type="match status" value="1"/>
</dbReference>
<organism evidence="10">
    <name type="scientific">Chelativorans sp. (strain BNC1)</name>
    <dbReference type="NCBI Taxonomy" id="266779"/>
    <lineage>
        <taxon>Bacteria</taxon>
        <taxon>Pseudomonadati</taxon>
        <taxon>Pseudomonadota</taxon>
        <taxon>Alphaproteobacteria</taxon>
        <taxon>Hyphomicrobiales</taxon>
        <taxon>Phyllobacteriaceae</taxon>
        <taxon>Chelativorans</taxon>
    </lineage>
</organism>
<feature type="active site" evidence="6">
    <location>
        <position position="284"/>
    </location>
</feature>
<evidence type="ECO:0000256" key="7">
    <source>
        <dbReference type="PROSITE-ProRule" id="PRU00169"/>
    </source>
</evidence>
<dbReference type="OrthoDB" id="9793421at2"/>
<feature type="active site" evidence="6">
    <location>
        <position position="164"/>
    </location>
</feature>
<dbReference type="GO" id="GO:0000156">
    <property type="term" value="F:phosphorelay response regulator activity"/>
    <property type="evidence" value="ECO:0007669"/>
    <property type="project" value="InterPro"/>
</dbReference>
<dbReference type="eggNOG" id="COG2201">
    <property type="taxonomic scope" value="Bacteria"/>
</dbReference>
<dbReference type="KEGG" id="mes:Meso_0601"/>
<dbReference type="Gene3D" id="3.40.50.180">
    <property type="entry name" value="Methylesterase CheB, C-terminal domain"/>
    <property type="match status" value="1"/>
</dbReference>
<keyword evidence="3 6" id="KW-0378">Hydrolase</keyword>
<gene>
    <name evidence="10" type="ordered locus">Meso_0601</name>
</gene>